<feature type="region of interest" description="Disordered" evidence="1">
    <location>
        <begin position="182"/>
        <end position="216"/>
    </location>
</feature>
<organism evidence="2 3">
    <name type="scientific">Petromyzon marinus</name>
    <name type="common">Sea lamprey</name>
    <dbReference type="NCBI Taxonomy" id="7757"/>
    <lineage>
        <taxon>Eukaryota</taxon>
        <taxon>Metazoa</taxon>
        <taxon>Chordata</taxon>
        <taxon>Craniata</taxon>
        <taxon>Vertebrata</taxon>
        <taxon>Cyclostomata</taxon>
        <taxon>Hyperoartia</taxon>
        <taxon>Petromyzontiformes</taxon>
        <taxon>Petromyzontidae</taxon>
        <taxon>Petromyzon</taxon>
    </lineage>
</organism>
<dbReference type="PANTHER" id="PTHR46282">
    <property type="entry name" value="LEUCINE-RICH MELANOCYTE DIFFERENTIATION-ASSOCIATED PROTEIN"/>
    <property type="match status" value="1"/>
</dbReference>
<dbReference type="RefSeq" id="XP_032834766.1">
    <property type="nucleotide sequence ID" value="XM_032978875.1"/>
</dbReference>
<protein>
    <submittedName>
        <fullName evidence="3">Leucine-rich melanocyte differentiation-associated protein isoform X1</fullName>
    </submittedName>
</protein>
<dbReference type="KEGG" id="pmrn:116956972"/>
<dbReference type="FunFam" id="3.80.10.10:FF:000695">
    <property type="entry name" value="leucine-rich melanocyte differentiation-associated protein"/>
    <property type="match status" value="1"/>
</dbReference>
<dbReference type="GO" id="GO:0030318">
    <property type="term" value="P:melanocyte differentiation"/>
    <property type="evidence" value="ECO:0007669"/>
    <property type="project" value="TreeGrafter"/>
</dbReference>
<proteinExistence type="predicted"/>
<sequence>MEPCVEELDGGMAVVKTERGHEVCYLHQACTMIPSFLAERFGPSTLRLDVSFNLIDSLHGLDSFPALEELLLDSNELTEHVEIPVLPSLHTLTMNKNRVRELRPLLETLAVSTPALRYLSLLGNAACPNELSGMEWGDADYRIYRCAVVKALPGLRFLDALPVTKAERREAERLGPRIDKEEEAAVVVQTERQRRTERQRGPYSPLPASQRQPSDHKGVMAHCRYIYQGRQSEGNRFIYDGDL</sequence>
<keyword evidence="2" id="KW-1185">Reference proteome</keyword>
<dbReference type="AlphaFoldDB" id="A0AAJ7UGE9"/>
<evidence type="ECO:0000313" key="3">
    <source>
        <dbReference type="RefSeq" id="XP_032834766.1"/>
    </source>
</evidence>
<evidence type="ECO:0000313" key="2">
    <source>
        <dbReference type="Proteomes" id="UP001318040"/>
    </source>
</evidence>
<gene>
    <name evidence="3" type="primary">LRMDA</name>
</gene>
<evidence type="ECO:0000256" key="1">
    <source>
        <dbReference type="SAM" id="MobiDB-lite"/>
    </source>
</evidence>
<dbReference type="Gene3D" id="3.80.10.10">
    <property type="entry name" value="Ribonuclease Inhibitor"/>
    <property type="match status" value="1"/>
</dbReference>
<feature type="compositionally biased region" description="Basic and acidic residues" evidence="1">
    <location>
        <begin position="191"/>
        <end position="200"/>
    </location>
</feature>
<dbReference type="InterPro" id="IPR043313">
    <property type="entry name" value="LRMDA"/>
</dbReference>
<dbReference type="Proteomes" id="UP001318040">
    <property type="component" value="Chromosome 68"/>
</dbReference>
<dbReference type="SUPFAM" id="SSF52058">
    <property type="entry name" value="L domain-like"/>
    <property type="match status" value="1"/>
</dbReference>
<dbReference type="PANTHER" id="PTHR46282:SF2">
    <property type="entry name" value="LEUCINE-RICH MELANOCYTE DIFFERENTIATION-ASSOCIATED PROTEIN"/>
    <property type="match status" value="1"/>
</dbReference>
<accession>A0AAJ7UGE9</accession>
<dbReference type="CTD" id="83938"/>
<reference evidence="3" key="1">
    <citation type="submission" date="2025-08" db="UniProtKB">
        <authorList>
            <consortium name="RefSeq"/>
        </authorList>
    </citation>
    <scope>IDENTIFICATION</scope>
    <source>
        <tissue evidence="3">Sperm</tissue>
    </source>
</reference>
<dbReference type="InterPro" id="IPR032675">
    <property type="entry name" value="LRR_dom_sf"/>
</dbReference>
<name>A0AAJ7UGE9_PETMA</name>